<dbReference type="AlphaFoldDB" id="A0AAD2GWB3"/>
<organism evidence="4 5">
    <name type="scientific">Mycena citricolor</name>
    <dbReference type="NCBI Taxonomy" id="2018698"/>
    <lineage>
        <taxon>Eukaryota</taxon>
        <taxon>Fungi</taxon>
        <taxon>Dikarya</taxon>
        <taxon>Basidiomycota</taxon>
        <taxon>Agaricomycotina</taxon>
        <taxon>Agaricomycetes</taxon>
        <taxon>Agaricomycetidae</taxon>
        <taxon>Agaricales</taxon>
        <taxon>Marasmiineae</taxon>
        <taxon>Mycenaceae</taxon>
        <taxon>Mycena</taxon>
    </lineage>
</organism>
<dbReference type="CDD" id="cd19481">
    <property type="entry name" value="RecA-like_protease"/>
    <property type="match status" value="1"/>
</dbReference>
<dbReference type="PANTHER" id="PTHR46411:SF3">
    <property type="entry name" value="AAA+ ATPASE DOMAIN-CONTAINING PROTEIN"/>
    <property type="match status" value="1"/>
</dbReference>
<evidence type="ECO:0000256" key="2">
    <source>
        <dbReference type="SAM" id="MobiDB-lite"/>
    </source>
</evidence>
<evidence type="ECO:0000313" key="4">
    <source>
        <dbReference type="EMBL" id="CAK5265123.1"/>
    </source>
</evidence>
<keyword evidence="1" id="KW-0863">Zinc-finger</keyword>
<evidence type="ECO:0000256" key="1">
    <source>
        <dbReference type="PROSITE-ProRule" id="PRU00325"/>
    </source>
</evidence>
<proteinExistence type="predicted"/>
<dbReference type="InterPro" id="IPR027417">
    <property type="entry name" value="P-loop_NTPase"/>
</dbReference>
<evidence type="ECO:0000259" key="3">
    <source>
        <dbReference type="PROSITE" id="PS50966"/>
    </source>
</evidence>
<dbReference type="GO" id="GO:0005524">
    <property type="term" value="F:ATP binding"/>
    <property type="evidence" value="ECO:0007669"/>
    <property type="project" value="InterPro"/>
</dbReference>
<evidence type="ECO:0000313" key="5">
    <source>
        <dbReference type="Proteomes" id="UP001295794"/>
    </source>
</evidence>
<dbReference type="EMBL" id="CAVNYO010000082">
    <property type="protein sequence ID" value="CAK5265123.1"/>
    <property type="molecule type" value="Genomic_DNA"/>
</dbReference>
<feature type="region of interest" description="Disordered" evidence="2">
    <location>
        <begin position="129"/>
        <end position="175"/>
    </location>
</feature>
<dbReference type="Pfam" id="PF22942">
    <property type="entry name" value="DUF7025"/>
    <property type="match status" value="1"/>
</dbReference>
<keyword evidence="5" id="KW-1185">Reference proteome</keyword>
<dbReference type="GO" id="GO:0016887">
    <property type="term" value="F:ATP hydrolysis activity"/>
    <property type="evidence" value="ECO:0007669"/>
    <property type="project" value="InterPro"/>
</dbReference>
<feature type="domain" description="SWIM-type" evidence="3">
    <location>
        <begin position="42"/>
        <end position="75"/>
    </location>
</feature>
<gene>
    <name evidence="4" type="ORF">MYCIT1_LOCUS5886</name>
</gene>
<dbReference type="PANTHER" id="PTHR46411">
    <property type="entry name" value="FAMILY ATPASE, PUTATIVE-RELATED"/>
    <property type="match status" value="1"/>
</dbReference>
<keyword evidence="1" id="KW-0862">Zinc</keyword>
<dbReference type="InterPro" id="IPR007527">
    <property type="entry name" value="Znf_SWIM"/>
</dbReference>
<comment type="caution">
    <text evidence="4">The sequence shown here is derived from an EMBL/GenBank/DDBJ whole genome shotgun (WGS) entry which is preliminary data.</text>
</comment>
<sequence>MLKFDPDWRDGRSKPFTPWQLAFQAEWKKLSHRPLGPSASTYTTDLSTWTCSCGQQKFNAHLLCKHLVQGVQPPNPKFFRQVYRRRVTPFYHHALLIPKDGSRLDTSKYQPSRLAGDFAVDDLRASATADHGGLSHNQSHAPFAELSDDQSSDSSSPPRSQPPVRPDEEFDDTEELRDFSQKLLEDCQHTVSILKRQLEDVDESKIFLRSLKRRKATTMRRFSTLIKSPSVGLSSTTVYDDVETESKTSTIVRDEPLPPASMKIKRLDYFYSSWSKQWKYKNMNSRVTVETLPILGGGSNDPWKDYSFVVVRTIPQQENQKPTFKIVIKSAYLAKALRDVIQTWPGVSWNADPLELEPEIFLTWLSSLTAYRDKLSATKSLTEQDSHVLSSVNLLLSFLAQDYRTTISTITRLTAHGEITWDLLYAILVPRTLIVGRCAVTGHERLFVLQSFQRTAVEGVAVFQLSLEAVDLVDRPATQTVGVGRVTAVALIPFFKGAMRIDQLDAFPVQFHPNEAQLRQRIVQRGKRWLEMAGIQHMQYDGIAAFRMGPKLVRHAVRGRVMVDRETFAKLNPNYSFPTPVEPKSDDDRIVVPIDIYGNPLVQPPQQGLHGDGALMHAQTTESLELSEEELLLTPTVVYGFSLNDKMWLEFDITKVSAVQWNSDAFANLVLPTDRKTLLQSLVEAHHDEAGFDDFVKGKGAGLVVNLFGPPGVGKTFSAEATSEHVKRPLYVIGGGDLGTTASALDHALENVFNVATAWKAIVLIDEADVFLERRSLHDLERNAMVAVFLRHVEYYRGILFLTTNRVQAFDEAFLSRIHVALHFGPLSKSSRAEVWRAFIARSGAVGITDDNVDRLAKREINGRQIKNAVRTACSLARARKQDVGFSHFVETLDAMDEFTQQFESMKTIGA</sequence>
<dbReference type="Gene3D" id="3.40.50.300">
    <property type="entry name" value="P-loop containing nucleotide triphosphate hydrolases"/>
    <property type="match status" value="1"/>
</dbReference>
<dbReference type="Pfam" id="PF00004">
    <property type="entry name" value="AAA"/>
    <property type="match status" value="1"/>
</dbReference>
<reference evidence="4" key="1">
    <citation type="submission" date="2023-11" db="EMBL/GenBank/DDBJ databases">
        <authorList>
            <person name="De Vega J J."/>
            <person name="De Vega J J."/>
        </authorList>
    </citation>
    <scope>NUCLEOTIDE SEQUENCE</scope>
</reference>
<dbReference type="Proteomes" id="UP001295794">
    <property type="component" value="Unassembled WGS sequence"/>
</dbReference>
<dbReference type="PROSITE" id="PS50966">
    <property type="entry name" value="ZF_SWIM"/>
    <property type="match status" value="1"/>
</dbReference>
<keyword evidence="1" id="KW-0479">Metal-binding</keyword>
<dbReference type="InterPro" id="IPR003959">
    <property type="entry name" value="ATPase_AAA_core"/>
</dbReference>
<dbReference type="InterPro" id="IPR054289">
    <property type="entry name" value="DUF7025"/>
</dbReference>
<dbReference type="SMART" id="SM00382">
    <property type="entry name" value="AAA"/>
    <property type="match status" value="1"/>
</dbReference>
<dbReference type="GO" id="GO:0008270">
    <property type="term" value="F:zinc ion binding"/>
    <property type="evidence" value="ECO:0007669"/>
    <property type="project" value="UniProtKB-KW"/>
</dbReference>
<dbReference type="InterPro" id="IPR003593">
    <property type="entry name" value="AAA+_ATPase"/>
</dbReference>
<accession>A0AAD2GWB3</accession>
<name>A0AAD2GWB3_9AGAR</name>
<dbReference type="SUPFAM" id="SSF52540">
    <property type="entry name" value="P-loop containing nucleoside triphosphate hydrolases"/>
    <property type="match status" value="1"/>
</dbReference>
<protein>
    <recommendedName>
        <fullName evidence="3">SWIM-type domain-containing protein</fullName>
    </recommendedName>
</protein>